<evidence type="ECO:0000313" key="1">
    <source>
        <dbReference type="EMBL" id="NFA59983.1"/>
    </source>
</evidence>
<dbReference type="AlphaFoldDB" id="A0A6M0SY00"/>
<dbReference type="GO" id="GO:0016811">
    <property type="term" value="F:hydrolase activity, acting on carbon-nitrogen (but not peptide) bonds, in linear amides"/>
    <property type="evidence" value="ECO:0007669"/>
    <property type="project" value="TreeGrafter"/>
</dbReference>
<dbReference type="EMBL" id="SGJP01000010">
    <property type="protein sequence ID" value="NFA59983.1"/>
    <property type="molecule type" value="Genomic_DNA"/>
</dbReference>
<dbReference type="InterPro" id="IPR003737">
    <property type="entry name" value="GlcNAc_PI_deacetylase-related"/>
</dbReference>
<sequence length="226" mass="25854">MKKILVIAAHPDDEILGVGGTVLEHTKHGDECFGLILGEGMTSRYNKRELADSIKVEKLHEDTFKAAKIVGYKKVYMENLPDNRFDSVSLLDIIKIIEKHIENIKPDIIYTHFGGDLNIDHKMTFEAVLTATRPIGDNYVKEIYAFETVSSTEWNFSSTSNFKPNYFVDVTETLDEKLKAMECYKSELREFPHPRSNKNLKSSALKWGSVISRDYAEAFEVIRIIK</sequence>
<name>A0A6M0SY00_CLOBO</name>
<accession>A0A6M0SY00</accession>
<dbReference type="Gene3D" id="3.40.50.10320">
    <property type="entry name" value="LmbE-like"/>
    <property type="match status" value="1"/>
</dbReference>
<gene>
    <name evidence="1" type="ORF">EXM42_06135</name>
</gene>
<protein>
    <submittedName>
        <fullName evidence="1">PIG-L family deacetylase</fullName>
    </submittedName>
</protein>
<reference evidence="1 2" key="1">
    <citation type="submission" date="2019-02" db="EMBL/GenBank/DDBJ databases">
        <title>Genome sequencing of Clostridium botulinum clinical isolates.</title>
        <authorList>
            <person name="Brunt J."/>
            <person name="Van Vliet A.H.M."/>
            <person name="Stringer S.C."/>
            <person name="Grant K.A."/>
            <person name="Carter A.C."/>
            <person name="Peck M.W."/>
        </authorList>
    </citation>
    <scope>NUCLEOTIDE SEQUENCE [LARGE SCALE GENOMIC DNA]</scope>
    <source>
        <strain evidence="1 2">R1125/03</strain>
    </source>
</reference>
<dbReference type="PANTHER" id="PTHR12993">
    <property type="entry name" value="N-ACETYLGLUCOSAMINYL-PHOSPHATIDYLINOSITOL DE-N-ACETYLASE-RELATED"/>
    <property type="match status" value="1"/>
</dbReference>
<dbReference type="PANTHER" id="PTHR12993:SF30">
    <property type="entry name" value="N-ACETYL-ALPHA-D-GLUCOSAMINYL L-MALATE DEACETYLASE 1"/>
    <property type="match status" value="1"/>
</dbReference>
<comment type="caution">
    <text evidence="1">The sequence shown here is derived from an EMBL/GenBank/DDBJ whole genome shotgun (WGS) entry which is preliminary data.</text>
</comment>
<proteinExistence type="predicted"/>
<dbReference type="SUPFAM" id="SSF102588">
    <property type="entry name" value="LmbE-like"/>
    <property type="match status" value="1"/>
</dbReference>
<organism evidence="1 2">
    <name type="scientific">Clostridium botulinum</name>
    <dbReference type="NCBI Taxonomy" id="1491"/>
    <lineage>
        <taxon>Bacteria</taxon>
        <taxon>Bacillati</taxon>
        <taxon>Bacillota</taxon>
        <taxon>Clostridia</taxon>
        <taxon>Eubacteriales</taxon>
        <taxon>Clostridiaceae</taxon>
        <taxon>Clostridium</taxon>
    </lineage>
</organism>
<dbReference type="Proteomes" id="UP000473089">
    <property type="component" value="Unassembled WGS sequence"/>
</dbReference>
<dbReference type="InterPro" id="IPR024078">
    <property type="entry name" value="LmbE-like_dom_sf"/>
</dbReference>
<evidence type="ECO:0000313" key="2">
    <source>
        <dbReference type="Proteomes" id="UP000473089"/>
    </source>
</evidence>
<dbReference type="Pfam" id="PF02585">
    <property type="entry name" value="PIG-L"/>
    <property type="match status" value="1"/>
</dbReference>